<accession>A0A4R4Z5X3</accession>
<dbReference type="Gene3D" id="1.10.357.10">
    <property type="entry name" value="Tetracycline Repressor, domain 2"/>
    <property type="match status" value="1"/>
</dbReference>
<reference evidence="1 2" key="1">
    <citation type="submission" date="2019-03" db="EMBL/GenBank/DDBJ databases">
        <title>Draft genome sequences of novel Actinobacteria.</title>
        <authorList>
            <person name="Sahin N."/>
            <person name="Ay H."/>
            <person name="Saygin H."/>
        </authorList>
    </citation>
    <scope>NUCLEOTIDE SEQUENCE [LARGE SCALE GENOMIC DNA]</scope>
    <source>
        <strain evidence="1 2">CH32</strain>
    </source>
</reference>
<gene>
    <name evidence="1" type="ORF">E1286_06900</name>
</gene>
<proteinExistence type="predicted"/>
<keyword evidence="2" id="KW-1185">Reference proteome</keyword>
<protein>
    <submittedName>
        <fullName evidence="1">Uncharacterized protein</fullName>
    </submittedName>
</protein>
<dbReference type="RefSeq" id="WP_132609867.1">
    <property type="nucleotide sequence ID" value="NZ_SMKQ01000012.1"/>
</dbReference>
<sequence length="90" mass="10177">MSAQVMGTRGISKSQSYQYFPNKNAPVAEVIALQANRMLSEQKQMLEQLRSMQELEKWRDALVADLTTARVATDAQSADELARRLRFCSP</sequence>
<dbReference type="Proteomes" id="UP000295302">
    <property type="component" value="Unassembled WGS sequence"/>
</dbReference>
<evidence type="ECO:0000313" key="2">
    <source>
        <dbReference type="Proteomes" id="UP000295302"/>
    </source>
</evidence>
<dbReference type="AlphaFoldDB" id="A0A4R4Z5X3"/>
<dbReference type="OrthoDB" id="3827407at2"/>
<name>A0A4R4Z5X3_9ACTN</name>
<comment type="caution">
    <text evidence="1">The sequence shown here is derived from an EMBL/GenBank/DDBJ whole genome shotgun (WGS) entry which is preliminary data.</text>
</comment>
<organism evidence="1 2">
    <name type="scientific">Nonomuraea terrae</name>
    <dbReference type="NCBI Taxonomy" id="2530383"/>
    <lineage>
        <taxon>Bacteria</taxon>
        <taxon>Bacillati</taxon>
        <taxon>Actinomycetota</taxon>
        <taxon>Actinomycetes</taxon>
        <taxon>Streptosporangiales</taxon>
        <taxon>Streptosporangiaceae</taxon>
        <taxon>Nonomuraea</taxon>
    </lineage>
</organism>
<evidence type="ECO:0000313" key="1">
    <source>
        <dbReference type="EMBL" id="TDD53485.1"/>
    </source>
</evidence>
<dbReference type="EMBL" id="SMKQ01000012">
    <property type="protein sequence ID" value="TDD53485.1"/>
    <property type="molecule type" value="Genomic_DNA"/>
</dbReference>